<comment type="caution">
    <text evidence="2">The sequence shown here is derived from an EMBL/GenBank/DDBJ whole genome shotgun (WGS) entry which is preliminary data.</text>
</comment>
<dbReference type="OrthoDB" id="1907642at2"/>
<dbReference type="RefSeq" id="WP_144540423.1">
    <property type="nucleotide sequence ID" value="NZ_CBCSDC010000010.1"/>
</dbReference>
<reference evidence="2 3" key="1">
    <citation type="journal article" date="2015" name="Stand. Genomic Sci.">
        <title>Genomic Encyclopedia of Bacterial and Archaeal Type Strains, Phase III: the genomes of soil and plant-associated and newly described type strains.</title>
        <authorList>
            <person name="Whitman W.B."/>
            <person name="Woyke T."/>
            <person name="Klenk H.P."/>
            <person name="Zhou Y."/>
            <person name="Lilburn T.G."/>
            <person name="Beck B.J."/>
            <person name="De Vos P."/>
            <person name="Vandamme P."/>
            <person name="Eisen J.A."/>
            <person name="Garrity G."/>
            <person name="Hugenholtz P."/>
            <person name="Kyrpides N.C."/>
        </authorList>
    </citation>
    <scope>NUCLEOTIDE SEQUENCE [LARGE SCALE GENOMIC DNA]</scope>
    <source>
        <strain evidence="2 3">CGMCC 1.10115</strain>
    </source>
</reference>
<accession>A0A562K2Z9</accession>
<evidence type="ECO:0000313" key="3">
    <source>
        <dbReference type="Proteomes" id="UP000318667"/>
    </source>
</evidence>
<dbReference type="NCBIfam" id="TIGR04399">
    <property type="entry name" value="acc_Sec_SLAP"/>
    <property type="match status" value="1"/>
</dbReference>
<feature type="region of interest" description="Disordered" evidence="1">
    <location>
        <begin position="1"/>
        <end position="37"/>
    </location>
</feature>
<feature type="compositionally biased region" description="Polar residues" evidence="1">
    <location>
        <begin position="18"/>
        <end position="32"/>
    </location>
</feature>
<dbReference type="InterPro" id="IPR030910">
    <property type="entry name" value="SLAP_dom"/>
</dbReference>
<name>A0A562K2Z9_9BACI</name>
<dbReference type="AlphaFoldDB" id="A0A562K2Z9"/>
<protein>
    <submittedName>
        <fullName evidence="2">Accessory Sec system S-layer assembly protein</fullName>
    </submittedName>
</protein>
<dbReference type="GeneID" id="65402234"/>
<evidence type="ECO:0000313" key="2">
    <source>
        <dbReference type="EMBL" id="TWH89726.1"/>
    </source>
</evidence>
<feature type="compositionally biased region" description="Basic and acidic residues" evidence="1">
    <location>
        <begin position="8"/>
        <end position="17"/>
    </location>
</feature>
<organism evidence="2 3">
    <name type="scientific">Cytobacillus oceanisediminis</name>
    <dbReference type="NCBI Taxonomy" id="665099"/>
    <lineage>
        <taxon>Bacteria</taxon>
        <taxon>Bacillati</taxon>
        <taxon>Bacillota</taxon>
        <taxon>Bacilli</taxon>
        <taxon>Bacillales</taxon>
        <taxon>Bacillaceae</taxon>
        <taxon>Cytobacillus</taxon>
    </lineage>
</organism>
<dbReference type="NCBIfam" id="TIGR04398">
    <property type="entry name" value="SLAP_DUP"/>
    <property type="match status" value="2"/>
</dbReference>
<dbReference type="EMBL" id="VLKI01000002">
    <property type="protein sequence ID" value="TWH89726.1"/>
    <property type="molecule type" value="Genomic_DNA"/>
</dbReference>
<dbReference type="Proteomes" id="UP000318667">
    <property type="component" value="Unassembled WGS sequence"/>
</dbReference>
<proteinExistence type="predicted"/>
<evidence type="ECO:0000256" key="1">
    <source>
        <dbReference type="SAM" id="MobiDB-lite"/>
    </source>
</evidence>
<keyword evidence="3" id="KW-1185">Reference proteome</keyword>
<sequence length="295" mass="33182">MLSIFRRKNSDNVKKSGLDSSVSSGELLNETETSADEEIETELSIHPAWNIPSEQMYVLRFLNNELQPLKPNQISLSGIEMKADGSGLEVTAFVRNSLNKGIKFEQVGLLLMDSEKQVIARHEFSLSELGEIPGRSSRPWTFVFPPSSVQKTEFSKEDWTIAFELKKKHSLDLHSTWEKSIAEEDKEKLEKLLQNIQPPKAGEVNFMGLSAKLADSGDLHVTVLIRNGHEKNIQLQQLPLQVEDATGEKVAGGGFKLEDFEVKANTSKPWTFIFPSSLVTKENPDLSKWKVYPLQ</sequence>
<dbReference type="InterPro" id="IPR030911">
    <property type="entry name" value="Sec_acc_SLAP"/>
</dbReference>
<gene>
    <name evidence="2" type="ORF">IQ19_00973</name>
</gene>